<dbReference type="AlphaFoldDB" id="A0A0F8QSK2"/>
<dbReference type="PATRIC" id="fig|2209.83.peg.3264"/>
<protein>
    <recommendedName>
        <fullName evidence="3">PASTA domain-containing protein</fullName>
    </recommendedName>
</protein>
<feature type="domain" description="PASTA" evidence="3">
    <location>
        <begin position="179"/>
        <end position="244"/>
    </location>
</feature>
<reference evidence="4 5" key="1">
    <citation type="journal article" date="2015" name="ISME J.">
        <title>Genomic and phenotypic differentiation among Methanosarcina mazei populations from Columbia River sediment.</title>
        <authorList>
            <person name="Youngblut N.D."/>
            <person name="Wirth J.S."/>
            <person name="Henriksen J.R."/>
            <person name="Smith M."/>
            <person name="Simon H."/>
            <person name="Metcalf W.W."/>
            <person name="Whitaker R.J."/>
        </authorList>
    </citation>
    <scope>NUCLEOTIDE SEQUENCE [LARGE SCALE GENOMIC DNA]</scope>
    <source>
        <strain evidence="4 5">1.H.A.1A.6</strain>
    </source>
</reference>
<feature type="domain" description="PASTA" evidence="3">
    <location>
        <begin position="312"/>
        <end position="376"/>
    </location>
</feature>
<dbReference type="EMBL" id="JJQJ01000177">
    <property type="protein sequence ID" value="KKH45506.1"/>
    <property type="molecule type" value="Genomic_DNA"/>
</dbReference>
<dbReference type="Gene3D" id="3.30.10.20">
    <property type="match status" value="4"/>
</dbReference>
<accession>A0A0F8QSK2</accession>
<evidence type="ECO:0000259" key="3">
    <source>
        <dbReference type="PROSITE" id="PS51178"/>
    </source>
</evidence>
<keyword evidence="1" id="KW-0175">Coiled coil</keyword>
<dbReference type="Proteomes" id="UP000033864">
    <property type="component" value="Unassembled WGS sequence"/>
</dbReference>
<dbReference type="PROSITE" id="PS51178">
    <property type="entry name" value="PASTA"/>
    <property type="match status" value="4"/>
</dbReference>
<proteinExistence type="predicted"/>
<dbReference type="CDD" id="cd06577">
    <property type="entry name" value="PASTA_pknB"/>
    <property type="match status" value="4"/>
</dbReference>
<evidence type="ECO:0000256" key="1">
    <source>
        <dbReference type="SAM" id="Coils"/>
    </source>
</evidence>
<feature type="coiled-coil region" evidence="1">
    <location>
        <begin position="60"/>
        <end position="94"/>
    </location>
</feature>
<feature type="compositionally biased region" description="Polar residues" evidence="2">
    <location>
        <begin position="490"/>
        <end position="500"/>
    </location>
</feature>
<organism evidence="4 5">
    <name type="scientific">Methanosarcina mazei</name>
    <name type="common">Methanosarcina frisia</name>
    <dbReference type="NCBI Taxonomy" id="2209"/>
    <lineage>
        <taxon>Archaea</taxon>
        <taxon>Methanobacteriati</taxon>
        <taxon>Methanobacteriota</taxon>
        <taxon>Stenosarchaea group</taxon>
        <taxon>Methanomicrobia</taxon>
        <taxon>Methanosarcinales</taxon>
        <taxon>Methanosarcinaceae</taxon>
        <taxon>Methanosarcina</taxon>
    </lineage>
</organism>
<dbReference type="SMART" id="SM00740">
    <property type="entry name" value="PASTA"/>
    <property type="match status" value="4"/>
</dbReference>
<name>A0A0F8QSK2_METMZ</name>
<feature type="region of interest" description="Disordered" evidence="2">
    <location>
        <begin position="477"/>
        <end position="500"/>
    </location>
</feature>
<comment type="caution">
    <text evidence="4">The sequence shown here is derived from an EMBL/GenBank/DDBJ whole genome shotgun (WGS) entry which is preliminary data.</text>
</comment>
<dbReference type="InterPro" id="IPR005543">
    <property type="entry name" value="PASTA_dom"/>
</dbReference>
<evidence type="ECO:0000256" key="2">
    <source>
        <dbReference type="SAM" id="MobiDB-lite"/>
    </source>
</evidence>
<dbReference type="Pfam" id="PF03793">
    <property type="entry name" value="PASTA"/>
    <property type="match status" value="4"/>
</dbReference>
<sequence length="656" mass="68618">MTNISDLRSSLEVFRKAGTIDSSSYSSLVAKLNNTEVEFQSIQKEALAYKESSEKLLLEKLFLEQEKSSLAAQVTRLSNEKAELESRISILQKNRPVISSSNLVSSFASSLAEMDRGLKKVQSGPKYLVSSMNVTLKTNIALEGEELRFQMPKADDIISPENLSTIEFSLKAVPEKSGIGSYKEVPALVGLSKEEAENKLFEAGFKAGDILEKESSMPQGTVIAQLPSEGSLAEPGAYVDLRVSKISSVKVPDLAGLGLETAKTLIEKSRLRLEGVKEKPSNSTPGTVLAQSLTPGSETKVNSAIVLTVSIKVFKVPNLLGLELESAKQVIEKSGLQLGGVREQLSRGNPGIVLAQNPKPGLEVEANSKVDLIVSAGEKEIVLEKPVQSFPGTVVKEPANIVPAEPLPKPQPEIISKVSGDNPAGVPLASVSSANVPAESLIKISTETPVKTSSETQVQTQAETSVKFPAQVENSVESSVESSVKPLNKGSLSGETTPAGTTLNTAAQNTASLSTASLNTASLNTASLNTASLNTASLNTASLNTASLNTASLNTASLNTAASLKIQTAVPPEPKTELVPDIIGIPLEKAVSLLGAQGIKVGTVSEAISTVAAGTVISQNPGAGSAVNLSVPVSLAVSIPAPVTQLRTSTFSRLKL</sequence>
<gene>
    <name evidence="4" type="ORF">DU85_15010</name>
</gene>
<evidence type="ECO:0000313" key="5">
    <source>
        <dbReference type="Proteomes" id="UP000033864"/>
    </source>
</evidence>
<feature type="domain" description="PASTA" evidence="3">
    <location>
        <begin position="245"/>
        <end position="311"/>
    </location>
</feature>
<evidence type="ECO:0000313" key="4">
    <source>
        <dbReference type="EMBL" id="KKH45506.1"/>
    </source>
</evidence>
<feature type="domain" description="PASTA" evidence="3">
    <location>
        <begin position="573"/>
        <end position="639"/>
    </location>
</feature>